<accession>A0A5C5XU50</accession>
<dbReference type="Proteomes" id="UP000318478">
    <property type="component" value="Unassembled WGS sequence"/>
</dbReference>
<gene>
    <name evidence="1" type="ORF">Pla123a_48140</name>
</gene>
<dbReference type="OrthoDB" id="291549at2"/>
<sequence>MDMQLPPDIESQLNRLAASGADVQQFVAQTLREGFERHTQEDPSLSEEEWQAGFKSWVDSFPQRKTTMDDSRESIYEGRGE</sequence>
<dbReference type="AlphaFoldDB" id="A0A5C5XU50"/>
<organism evidence="1 2">
    <name type="scientific">Posidoniimonas polymericola</name>
    <dbReference type="NCBI Taxonomy" id="2528002"/>
    <lineage>
        <taxon>Bacteria</taxon>
        <taxon>Pseudomonadati</taxon>
        <taxon>Planctomycetota</taxon>
        <taxon>Planctomycetia</taxon>
        <taxon>Pirellulales</taxon>
        <taxon>Lacipirellulaceae</taxon>
        <taxon>Posidoniimonas</taxon>
    </lineage>
</organism>
<dbReference type="EMBL" id="SJPO01000018">
    <property type="protein sequence ID" value="TWT65903.1"/>
    <property type="molecule type" value="Genomic_DNA"/>
</dbReference>
<evidence type="ECO:0000313" key="2">
    <source>
        <dbReference type="Proteomes" id="UP000318478"/>
    </source>
</evidence>
<comment type="caution">
    <text evidence="1">The sequence shown here is derived from an EMBL/GenBank/DDBJ whole genome shotgun (WGS) entry which is preliminary data.</text>
</comment>
<proteinExistence type="predicted"/>
<evidence type="ECO:0000313" key="1">
    <source>
        <dbReference type="EMBL" id="TWT65903.1"/>
    </source>
</evidence>
<keyword evidence="2" id="KW-1185">Reference proteome</keyword>
<reference evidence="1 2" key="1">
    <citation type="submission" date="2019-02" db="EMBL/GenBank/DDBJ databases">
        <title>Deep-cultivation of Planctomycetes and their phenomic and genomic characterization uncovers novel biology.</title>
        <authorList>
            <person name="Wiegand S."/>
            <person name="Jogler M."/>
            <person name="Boedeker C."/>
            <person name="Pinto D."/>
            <person name="Vollmers J."/>
            <person name="Rivas-Marin E."/>
            <person name="Kohn T."/>
            <person name="Peeters S.H."/>
            <person name="Heuer A."/>
            <person name="Rast P."/>
            <person name="Oberbeckmann S."/>
            <person name="Bunk B."/>
            <person name="Jeske O."/>
            <person name="Meyerdierks A."/>
            <person name="Storesund J.E."/>
            <person name="Kallscheuer N."/>
            <person name="Luecker S."/>
            <person name="Lage O.M."/>
            <person name="Pohl T."/>
            <person name="Merkel B.J."/>
            <person name="Hornburger P."/>
            <person name="Mueller R.-W."/>
            <person name="Bruemmer F."/>
            <person name="Labrenz M."/>
            <person name="Spormann A.M."/>
            <person name="Op Den Camp H."/>
            <person name="Overmann J."/>
            <person name="Amann R."/>
            <person name="Jetten M.S.M."/>
            <person name="Mascher T."/>
            <person name="Medema M.H."/>
            <person name="Devos D.P."/>
            <person name="Kaster A.-K."/>
            <person name="Ovreas L."/>
            <person name="Rohde M."/>
            <person name="Galperin M.Y."/>
            <person name="Jogler C."/>
        </authorList>
    </citation>
    <scope>NUCLEOTIDE SEQUENCE [LARGE SCALE GENOMIC DNA]</scope>
    <source>
        <strain evidence="1 2">Pla123a</strain>
    </source>
</reference>
<dbReference type="RefSeq" id="WP_146591748.1">
    <property type="nucleotide sequence ID" value="NZ_SJPO01000018.1"/>
</dbReference>
<protein>
    <submittedName>
        <fullName evidence="1">Uncharacterized protein</fullName>
    </submittedName>
</protein>
<name>A0A5C5XU50_9BACT</name>